<accession>A0A147I918</accession>
<evidence type="ECO:0000313" key="1">
    <source>
        <dbReference type="EMBL" id="KTT75720.1"/>
    </source>
</evidence>
<name>A0A147I918_9SPHN</name>
<evidence type="ECO:0000313" key="2">
    <source>
        <dbReference type="Proteomes" id="UP000074310"/>
    </source>
</evidence>
<dbReference type="EMBL" id="LDTB01000006">
    <property type="protein sequence ID" value="KTT75720.1"/>
    <property type="molecule type" value="Genomic_DNA"/>
</dbReference>
<reference evidence="1 2" key="1">
    <citation type="journal article" date="2016" name="Front. Microbiol.">
        <title>Genomic Resource of Rice Seed Associated Bacteria.</title>
        <authorList>
            <person name="Midha S."/>
            <person name="Bansal K."/>
            <person name="Sharma S."/>
            <person name="Kumar N."/>
            <person name="Patil P.P."/>
            <person name="Chaudhry V."/>
            <person name="Patil P.B."/>
        </authorList>
    </citation>
    <scope>NUCLEOTIDE SEQUENCE [LARGE SCALE GENOMIC DNA]</scope>
    <source>
        <strain evidence="1 2">NS334</strain>
    </source>
</reference>
<dbReference type="PATRIC" id="fig|869719.3.peg.2742"/>
<proteinExistence type="predicted"/>
<comment type="caution">
    <text evidence="1">The sequence shown here is derived from an EMBL/GenBank/DDBJ whole genome shotgun (WGS) entry which is preliminary data.</text>
</comment>
<protein>
    <submittedName>
        <fullName evidence="1">Uncharacterized protein</fullName>
    </submittedName>
</protein>
<organism evidence="1 2">
    <name type="scientific">Sphingomonas endophytica</name>
    <dbReference type="NCBI Taxonomy" id="869719"/>
    <lineage>
        <taxon>Bacteria</taxon>
        <taxon>Pseudomonadati</taxon>
        <taxon>Pseudomonadota</taxon>
        <taxon>Alphaproteobacteria</taxon>
        <taxon>Sphingomonadales</taxon>
        <taxon>Sphingomonadaceae</taxon>
        <taxon>Sphingomonas</taxon>
    </lineage>
</organism>
<dbReference type="Proteomes" id="UP000074310">
    <property type="component" value="Unassembled WGS sequence"/>
</dbReference>
<sequence>MVHDASFNSPSPRGAYVVQAPRAADALAEPLQKAFARQGALPGDIEACLARLRQVRYRP</sequence>
<keyword evidence="2" id="KW-1185">Reference proteome</keyword>
<gene>
    <name evidence="1" type="ORF">NS334_02140</name>
</gene>
<dbReference type="AlphaFoldDB" id="A0A147I918"/>